<dbReference type="HOGENOM" id="CLU_2184733_0_0_1"/>
<gene>
    <name evidence="2" type="ORF">F503_01536</name>
</gene>
<dbReference type="EMBL" id="KE148170">
    <property type="protein sequence ID" value="EPE03200.1"/>
    <property type="molecule type" value="Genomic_DNA"/>
</dbReference>
<keyword evidence="3" id="KW-1185">Reference proteome</keyword>
<feature type="compositionally biased region" description="Polar residues" evidence="1">
    <location>
        <begin position="88"/>
        <end position="97"/>
    </location>
</feature>
<feature type="compositionally biased region" description="Polar residues" evidence="1">
    <location>
        <begin position="16"/>
        <end position="29"/>
    </location>
</feature>
<protein>
    <submittedName>
        <fullName evidence="2">Uncharacterized protein</fullName>
    </submittedName>
</protein>
<evidence type="ECO:0000313" key="2">
    <source>
        <dbReference type="EMBL" id="EPE03200.1"/>
    </source>
</evidence>
<feature type="compositionally biased region" description="Basic and acidic residues" evidence="1">
    <location>
        <begin position="77"/>
        <end position="87"/>
    </location>
</feature>
<evidence type="ECO:0000313" key="3">
    <source>
        <dbReference type="Proteomes" id="UP000016923"/>
    </source>
</evidence>
<name>S3CRF2_OPHP1</name>
<evidence type="ECO:0000256" key="1">
    <source>
        <dbReference type="SAM" id="MobiDB-lite"/>
    </source>
</evidence>
<feature type="region of interest" description="Disordered" evidence="1">
    <location>
        <begin position="1"/>
        <end position="109"/>
    </location>
</feature>
<feature type="compositionally biased region" description="Low complexity" evidence="1">
    <location>
        <begin position="52"/>
        <end position="69"/>
    </location>
</feature>
<dbReference type="AlphaFoldDB" id="S3CRF2"/>
<proteinExistence type="predicted"/>
<dbReference type="VEuPathDB" id="FungiDB:F503_01536"/>
<reference evidence="2 3" key="1">
    <citation type="journal article" date="2013" name="BMC Genomics">
        <title>The genome and transcriptome of the pine saprophyte Ophiostoma piceae, and a comparison with the bark beetle-associated pine pathogen Grosmannia clavigera.</title>
        <authorList>
            <person name="Haridas S."/>
            <person name="Wang Y."/>
            <person name="Lim L."/>
            <person name="Massoumi Alamouti S."/>
            <person name="Jackman S."/>
            <person name="Docking R."/>
            <person name="Robertson G."/>
            <person name="Birol I."/>
            <person name="Bohlmann J."/>
            <person name="Breuil C."/>
        </authorList>
    </citation>
    <scope>NUCLEOTIDE SEQUENCE [LARGE SCALE GENOMIC DNA]</scope>
    <source>
        <strain evidence="2 3">UAMH 11346</strain>
    </source>
</reference>
<dbReference type="Proteomes" id="UP000016923">
    <property type="component" value="Unassembled WGS sequence"/>
</dbReference>
<accession>S3CRF2</accession>
<organism evidence="2 3">
    <name type="scientific">Ophiostoma piceae (strain UAMH 11346)</name>
    <name type="common">Sap stain fungus</name>
    <dbReference type="NCBI Taxonomy" id="1262450"/>
    <lineage>
        <taxon>Eukaryota</taxon>
        <taxon>Fungi</taxon>
        <taxon>Dikarya</taxon>
        <taxon>Ascomycota</taxon>
        <taxon>Pezizomycotina</taxon>
        <taxon>Sordariomycetes</taxon>
        <taxon>Sordariomycetidae</taxon>
        <taxon>Ophiostomatales</taxon>
        <taxon>Ophiostomataceae</taxon>
        <taxon>Ophiostoma</taxon>
    </lineage>
</organism>
<sequence>MQEAPAKRQPKKLTKSRNSSESVPVSAQAPTPERPKPTPSVLQKKNPKRQASISVPETSDSSPSGSVGASHDDADEAHDAQRSHDYSRSASVASATSLKGKEPQAPSEP</sequence>